<gene>
    <name evidence="2" type="ORF">DUI87_13089</name>
</gene>
<evidence type="ECO:0000313" key="3">
    <source>
        <dbReference type="Proteomes" id="UP000269221"/>
    </source>
</evidence>
<dbReference type="EMBL" id="QRBI01000112">
    <property type="protein sequence ID" value="RMC10287.1"/>
    <property type="molecule type" value="Genomic_DNA"/>
</dbReference>
<evidence type="ECO:0000313" key="2">
    <source>
        <dbReference type="EMBL" id="RMC10287.1"/>
    </source>
</evidence>
<dbReference type="AlphaFoldDB" id="A0A3M0KT19"/>
<proteinExistence type="predicted"/>
<organism evidence="2 3">
    <name type="scientific">Hirundo rustica rustica</name>
    <dbReference type="NCBI Taxonomy" id="333673"/>
    <lineage>
        <taxon>Eukaryota</taxon>
        <taxon>Metazoa</taxon>
        <taxon>Chordata</taxon>
        <taxon>Craniata</taxon>
        <taxon>Vertebrata</taxon>
        <taxon>Euteleostomi</taxon>
        <taxon>Archelosauria</taxon>
        <taxon>Archosauria</taxon>
        <taxon>Dinosauria</taxon>
        <taxon>Saurischia</taxon>
        <taxon>Theropoda</taxon>
        <taxon>Coelurosauria</taxon>
        <taxon>Aves</taxon>
        <taxon>Neognathae</taxon>
        <taxon>Neoaves</taxon>
        <taxon>Telluraves</taxon>
        <taxon>Australaves</taxon>
        <taxon>Passeriformes</taxon>
        <taxon>Sylvioidea</taxon>
        <taxon>Hirundinidae</taxon>
        <taxon>Hirundo</taxon>
    </lineage>
</organism>
<dbReference type="OrthoDB" id="9401911at2759"/>
<comment type="caution">
    <text evidence="2">The sequence shown here is derived from an EMBL/GenBank/DDBJ whole genome shotgun (WGS) entry which is preliminary data.</text>
</comment>
<feature type="region of interest" description="Disordered" evidence="1">
    <location>
        <begin position="140"/>
        <end position="159"/>
    </location>
</feature>
<name>A0A3M0KT19_HIRRU</name>
<keyword evidence="3" id="KW-1185">Reference proteome</keyword>
<sequence>MLLYKLEKWAHANLMKFNKAKNKVHHDLDKEIKCSLSHFTTDTKIGRNIDLLYNRKALQRDLDRLDQCQEQLDEVQQGQMPDPALGSQQPHGMLQARANNLNTSSLANSFYCPTGFSSRGGYSIGFYEKLLEASSMSRRANARQLQDGPTAGQGWSSQE</sequence>
<evidence type="ECO:0000256" key="1">
    <source>
        <dbReference type="SAM" id="MobiDB-lite"/>
    </source>
</evidence>
<protein>
    <submittedName>
        <fullName evidence="2">Uncharacterized protein</fullName>
    </submittedName>
</protein>
<accession>A0A3M0KT19</accession>
<dbReference type="Proteomes" id="UP000269221">
    <property type="component" value="Unassembled WGS sequence"/>
</dbReference>
<reference evidence="2 3" key="1">
    <citation type="submission" date="2018-07" db="EMBL/GenBank/DDBJ databases">
        <title>A high quality draft genome assembly of the barn swallow (H. rustica rustica).</title>
        <authorList>
            <person name="Formenti G."/>
            <person name="Chiara M."/>
            <person name="Poveda L."/>
            <person name="Francoijs K.-J."/>
            <person name="Bonisoli-Alquati A."/>
            <person name="Canova L."/>
            <person name="Gianfranceschi L."/>
            <person name="Horner D.S."/>
            <person name="Saino N."/>
        </authorList>
    </citation>
    <scope>NUCLEOTIDE SEQUENCE [LARGE SCALE GENOMIC DNA]</scope>
    <source>
        <strain evidence="2">Chelidonia</strain>
        <tissue evidence="2">Blood</tissue>
    </source>
</reference>